<keyword evidence="3" id="KW-0201">Cytochrome c-type biogenesis</keyword>
<feature type="transmembrane region" description="Helical" evidence="6">
    <location>
        <begin position="51"/>
        <end position="72"/>
    </location>
</feature>
<evidence type="ECO:0000256" key="5">
    <source>
        <dbReference type="ARBA" id="ARBA00023136"/>
    </source>
</evidence>
<dbReference type="PANTHER" id="PTHR31566">
    <property type="entry name" value="CYTOCHROME C BIOGENESIS PROTEIN CCS1, CHLOROPLASTIC"/>
    <property type="match status" value="1"/>
</dbReference>
<dbReference type="RefSeq" id="WP_413780863.1">
    <property type="nucleotide sequence ID" value="NZ_JAUOZS010000001.1"/>
</dbReference>
<feature type="domain" description="ResB-like" evidence="7">
    <location>
        <begin position="312"/>
        <end position="375"/>
    </location>
</feature>
<gene>
    <name evidence="8" type="ORF">Q4T40_14110</name>
</gene>
<name>A0ABU3P117_9FIRM</name>
<comment type="subcellular location">
    <subcellularLocation>
        <location evidence="1">Membrane</location>
        <topology evidence="1">Multi-pass membrane protein</topology>
    </subcellularLocation>
</comment>
<protein>
    <submittedName>
        <fullName evidence="8">Cytochrome c biogenesis protein ResB</fullName>
    </submittedName>
</protein>
<keyword evidence="2 6" id="KW-0812">Transmembrane</keyword>
<reference evidence="8 9" key="1">
    <citation type="submission" date="2023-07" db="EMBL/GenBank/DDBJ databases">
        <title>The novel representative of Negativicutes class, Anaeroselena agilis gen. nov. sp. nov.</title>
        <authorList>
            <person name="Prokofeva M.I."/>
            <person name="Elcheninov A.G."/>
            <person name="Klyukina A."/>
            <person name="Kublanov I.V."/>
            <person name="Frolov E.N."/>
            <person name="Podosokorskaya O.A."/>
        </authorList>
    </citation>
    <scope>NUCLEOTIDE SEQUENCE [LARGE SCALE GENOMIC DNA]</scope>
    <source>
        <strain evidence="8 9">4137-cl</strain>
    </source>
</reference>
<dbReference type="InterPro" id="IPR007816">
    <property type="entry name" value="ResB-like_domain"/>
</dbReference>
<sequence length="408" mass="44828">MAKSLSGSLPMNVFTRIFFSMRAGLLLCGAIAALSAVITVIDPAGELFRSAAFQALLIIFFLQLTACTLAQIRRFGKMLSGSGSSPPRLTGPEFCVARENPEAVLGRVTDYLRQQNYCTRVDKNEQYLLRAEKGVLGKAAAIVLHLAILIILVAGFCGSYFGFQAIVDAPVGEKVAVRTDARSGQTVRGHILLRDFRIDYYPDGGVSEFTSDVSFWAGAGEVRGSVTVNHPLDVFGLSIQQFGYGYRVRLQAIGERQPAAWFSEYSVIPLNADNSELLQILGYRPQFDDVLYAVYAGNRLLYKASQPLDRPFVLPGAGQQWVFGGVKKYSRLQIKRDPGIPFVFGGFLLLVIAFFATVLSPHHIIYLSLREEGQSVYVKTLLIGGNPYRRQLSAKIEQLAKVLDASHG</sequence>
<evidence type="ECO:0000256" key="2">
    <source>
        <dbReference type="ARBA" id="ARBA00022692"/>
    </source>
</evidence>
<organism evidence="8 9">
    <name type="scientific">Anaeroselena agilis</name>
    <dbReference type="NCBI Taxonomy" id="3063788"/>
    <lineage>
        <taxon>Bacteria</taxon>
        <taxon>Bacillati</taxon>
        <taxon>Bacillota</taxon>
        <taxon>Negativicutes</taxon>
        <taxon>Acetonemataceae</taxon>
        <taxon>Anaeroselena</taxon>
    </lineage>
</organism>
<keyword evidence="9" id="KW-1185">Reference proteome</keyword>
<dbReference type="InterPro" id="IPR023494">
    <property type="entry name" value="Cyt_c_bgen_Ccs1/CcsB/ResB"/>
</dbReference>
<keyword evidence="4 6" id="KW-1133">Transmembrane helix</keyword>
<dbReference type="PANTHER" id="PTHR31566:SF5">
    <property type="entry name" value="RESB-LIKE DOMAIN-CONTAINING PROTEIN"/>
    <property type="match status" value="1"/>
</dbReference>
<feature type="domain" description="ResB-like" evidence="7">
    <location>
        <begin position="47"/>
        <end position="251"/>
    </location>
</feature>
<feature type="transmembrane region" description="Helical" evidence="6">
    <location>
        <begin position="339"/>
        <end position="360"/>
    </location>
</feature>
<evidence type="ECO:0000256" key="6">
    <source>
        <dbReference type="SAM" id="Phobius"/>
    </source>
</evidence>
<accession>A0ABU3P117</accession>
<evidence type="ECO:0000259" key="7">
    <source>
        <dbReference type="Pfam" id="PF05140"/>
    </source>
</evidence>
<evidence type="ECO:0000313" key="8">
    <source>
        <dbReference type="EMBL" id="MDT8902380.1"/>
    </source>
</evidence>
<keyword evidence="5 6" id="KW-0472">Membrane</keyword>
<feature type="transmembrane region" description="Helical" evidence="6">
    <location>
        <begin position="139"/>
        <end position="163"/>
    </location>
</feature>
<evidence type="ECO:0000256" key="4">
    <source>
        <dbReference type="ARBA" id="ARBA00022989"/>
    </source>
</evidence>
<dbReference type="Pfam" id="PF05140">
    <property type="entry name" value="ResB"/>
    <property type="match status" value="2"/>
</dbReference>
<comment type="caution">
    <text evidence="8">The sequence shown here is derived from an EMBL/GenBank/DDBJ whole genome shotgun (WGS) entry which is preliminary data.</text>
</comment>
<evidence type="ECO:0000313" key="9">
    <source>
        <dbReference type="Proteomes" id="UP001254848"/>
    </source>
</evidence>
<proteinExistence type="predicted"/>
<evidence type="ECO:0000256" key="1">
    <source>
        <dbReference type="ARBA" id="ARBA00004141"/>
    </source>
</evidence>
<dbReference type="EMBL" id="JAUOZS010000001">
    <property type="protein sequence ID" value="MDT8902380.1"/>
    <property type="molecule type" value="Genomic_DNA"/>
</dbReference>
<evidence type="ECO:0000256" key="3">
    <source>
        <dbReference type="ARBA" id="ARBA00022748"/>
    </source>
</evidence>
<dbReference type="Proteomes" id="UP001254848">
    <property type="component" value="Unassembled WGS sequence"/>
</dbReference>